<name>A0A9W9YCK2_9CNID</name>
<proteinExistence type="predicted"/>
<dbReference type="AlphaFoldDB" id="A0A9W9YCK2"/>
<evidence type="ECO:0000313" key="1">
    <source>
        <dbReference type="EMBL" id="KAJ7333664.1"/>
    </source>
</evidence>
<dbReference type="EMBL" id="MU827786">
    <property type="protein sequence ID" value="KAJ7333664.1"/>
    <property type="molecule type" value="Genomic_DNA"/>
</dbReference>
<gene>
    <name evidence="1" type="ORF">OS493_017208</name>
</gene>
<sequence>MATQDQRGGYLKEHIARSIREVASMLHAGNLRNDELDYLYFKIDRIEHILALSLQVVDIECSVFQHVRNAKELIAHEFDRVSNTDDQAYCTEKVYSGNRGRPRYDVQEAQLQFFVGFGFKVPDMAKMLAVSQATVNRRLRDYGISLSTKFCQMSDSELDEVIKNVKEHFPRSGYRVTLGILRSMGYHVQELRVRESLRRVDIEGVLMRSLQLQIIHRRKYTVYGPNALWYVDTNHKLIRYDVLLRRPFHIKTQVCIYLGGRSTSAYELP</sequence>
<keyword evidence="2" id="KW-1185">Reference proteome</keyword>
<dbReference type="OrthoDB" id="2686689at2759"/>
<accession>A0A9W9YCK2</accession>
<dbReference type="PANTHER" id="PTHR46791:SF5">
    <property type="entry name" value="CLR5 DOMAIN-CONTAINING PROTEIN-RELATED"/>
    <property type="match status" value="1"/>
</dbReference>
<organism evidence="1 2">
    <name type="scientific">Desmophyllum pertusum</name>
    <dbReference type="NCBI Taxonomy" id="174260"/>
    <lineage>
        <taxon>Eukaryota</taxon>
        <taxon>Metazoa</taxon>
        <taxon>Cnidaria</taxon>
        <taxon>Anthozoa</taxon>
        <taxon>Hexacorallia</taxon>
        <taxon>Scleractinia</taxon>
        <taxon>Caryophylliina</taxon>
        <taxon>Caryophylliidae</taxon>
        <taxon>Desmophyllum</taxon>
    </lineage>
</organism>
<evidence type="ECO:0000313" key="2">
    <source>
        <dbReference type="Proteomes" id="UP001163046"/>
    </source>
</evidence>
<comment type="caution">
    <text evidence="1">The sequence shown here is derived from an EMBL/GenBank/DDBJ whole genome shotgun (WGS) entry which is preliminary data.</text>
</comment>
<reference evidence="1" key="1">
    <citation type="submission" date="2023-01" db="EMBL/GenBank/DDBJ databases">
        <title>Genome assembly of the deep-sea coral Lophelia pertusa.</title>
        <authorList>
            <person name="Herrera S."/>
            <person name="Cordes E."/>
        </authorList>
    </citation>
    <scope>NUCLEOTIDE SEQUENCE</scope>
    <source>
        <strain evidence="1">USNM1676648</strain>
        <tissue evidence="1">Polyp</tissue>
    </source>
</reference>
<dbReference type="Proteomes" id="UP001163046">
    <property type="component" value="Unassembled WGS sequence"/>
</dbReference>
<dbReference type="PANTHER" id="PTHR46791">
    <property type="entry name" value="EXPRESSED PROTEIN"/>
    <property type="match status" value="1"/>
</dbReference>
<protein>
    <submittedName>
        <fullName evidence="1">Uncharacterized protein</fullName>
    </submittedName>
</protein>